<dbReference type="InterPro" id="IPR036457">
    <property type="entry name" value="PPM-type-like_dom_sf"/>
</dbReference>
<dbReference type="Gene3D" id="3.60.40.10">
    <property type="entry name" value="PPM-type phosphatase domain"/>
    <property type="match status" value="1"/>
</dbReference>
<accession>A0A481YSN7</accession>
<evidence type="ECO:0008006" key="2">
    <source>
        <dbReference type="Google" id="ProtNLM"/>
    </source>
</evidence>
<dbReference type="EMBL" id="MK500328">
    <property type="protein sequence ID" value="QBK86000.1"/>
    <property type="molecule type" value="Genomic_DNA"/>
</dbReference>
<organism evidence="1">
    <name type="scientific">Marseillevirus LCMAC101</name>
    <dbReference type="NCBI Taxonomy" id="2506602"/>
    <lineage>
        <taxon>Viruses</taxon>
        <taxon>Varidnaviria</taxon>
        <taxon>Bamfordvirae</taxon>
        <taxon>Nucleocytoviricota</taxon>
        <taxon>Megaviricetes</taxon>
        <taxon>Pimascovirales</taxon>
        <taxon>Pimascovirales incertae sedis</taxon>
        <taxon>Marseilleviridae</taxon>
    </lineage>
</organism>
<reference evidence="1" key="1">
    <citation type="journal article" date="2019" name="MBio">
        <title>Virus Genomes from Deep Sea Sediments Expand the Ocean Megavirome and Support Independent Origins of Viral Gigantism.</title>
        <authorList>
            <person name="Backstrom D."/>
            <person name="Yutin N."/>
            <person name="Jorgensen S.L."/>
            <person name="Dharamshi J."/>
            <person name="Homa F."/>
            <person name="Zaremba-Niedwiedzka K."/>
            <person name="Spang A."/>
            <person name="Wolf Y.I."/>
            <person name="Koonin E.V."/>
            <person name="Ettema T.J."/>
        </authorList>
    </citation>
    <scope>NUCLEOTIDE SEQUENCE</scope>
</reference>
<proteinExistence type="predicted"/>
<protein>
    <recommendedName>
        <fullName evidence="2">Protein phosphatase 2C</fullName>
    </recommendedName>
</protein>
<name>A0A481YSN7_9VIRU</name>
<evidence type="ECO:0000313" key="1">
    <source>
        <dbReference type="EMBL" id="QBK86000.1"/>
    </source>
</evidence>
<gene>
    <name evidence="1" type="ORF">LCMAC101_05950</name>
</gene>
<sequence>MSPDQYEKNGIPHIKSFASTRNVRRTMEDEAFVSILSPGVCFCAVLDGHGGMNAVKHFVKAIPRELGNALGKLSDLTGNLVEETIKKVFLDEDEKWYESCGDTSGTTFTGVLVLSEKNPSI</sequence>
<dbReference type="SUPFAM" id="SSF81606">
    <property type="entry name" value="PP2C-like"/>
    <property type="match status" value="1"/>
</dbReference>